<reference evidence="2" key="1">
    <citation type="submission" date="2020-05" db="EMBL/GenBank/DDBJ databases">
        <title>Mycena genomes resolve the evolution of fungal bioluminescence.</title>
        <authorList>
            <person name="Tsai I.J."/>
        </authorList>
    </citation>
    <scope>NUCLEOTIDE SEQUENCE</scope>
    <source>
        <strain evidence="2">110903Hualien_Pintung</strain>
    </source>
</reference>
<dbReference type="AlphaFoldDB" id="A0A8H6WJ72"/>
<evidence type="ECO:0000256" key="1">
    <source>
        <dbReference type="SAM" id="MobiDB-lite"/>
    </source>
</evidence>
<name>A0A8H6WJ72_MYCCL</name>
<gene>
    <name evidence="2" type="ORF">HMN09_00297800</name>
</gene>
<evidence type="ECO:0000313" key="2">
    <source>
        <dbReference type="EMBL" id="KAF7319577.1"/>
    </source>
</evidence>
<evidence type="ECO:0000313" key="3">
    <source>
        <dbReference type="Proteomes" id="UP000613580"/>
    </source>
</evidence>
<comment type="caution">
    <text evidence="2">The sequence shown here is derived from an EMBL/GenBank/DDBJ whole genome shotgun (WGS) entry which is preliminary data.</text>
</comment>
<proteinExistence type="predicted"/>
<sequence length="89" mass="9103">MNTTTLNIASVTGGIGGTGGVGGSEGGQGGTGQGPTFNITASTANFQGFDAQDKECRIIKSWISSLPSTFFHGIKKSMKHCVKVLEHGS</sequence>
<feature type="compositionally biased region" description="Gly residues" evidence="1">
    <location>
        <begin position="13"/>
        <end position="33"/>
    </location>
</feature>
<keyword evidence="3" id="KW-1185">Reference proteome</keyword>
<dbReference type="EMBL" id="JACAZE010000003">
    <property type="protein sequence ID" value="KAF7319577.1"/>
    <property type="molecule type" value="Genomic_DNA"/>
</dbReference>
<dbReference type="Proteomes" id="UP000613580">
    <property type="component" value="Unassembled WGS sequence"/>
</dbReference>
<feature type="region of interest" description="Disordered" evidence="1">
    <location>
        <begin position="11"/>
        <end position="36"/>
    </location>
</feature>
<accession>A0A8H6WJ72</accession>
<protein>
    <submittedName>
        <fullName evidence="2">Uncharacterized protein</fullName>
    </submittedName>
</protein>
<organism evidence="2 3">
    <name type="scientific">Mycena chlorophos</name>
    <name type="common">Agaric fungus</name>
    <name type="synonym">Agaricus chlorophos</name>
    <dbReference type="NCBI Taxonomy" id="658473"/>
    <lineage>
        <taxon>Eukaryota</taxon>
        <taxon>Fungi</taxon>
        <taxon>Dikarya</taxon>
        <taxon>Basidiomycota</taxon>
        <taxon>Agaricomycotina</taxon>
        <taxon>Agaricomycetes</taxon>
        <taxon>Agaricomycetidae</taxon>
        <taxon>Agaricales</taxon>
        <taxon>Marasmiineae</taxon>
        <taxon>Mycenaceae</taxon>
        <taxon>Mycena</taxon>
    </lineage>
</organism>